<accession>A0ABV7WFS7</accession>
<protein>
    <submittedName>
        <fullName evidence="11">Acyl-ACP desaturase</fullName>
    </submittedName>
</protein>
<dbReference type="Proteomes" id="UP001595685">
    <property type="component" value="Unassembled WGS sequence"/>
</dbReference>
<comment type="cofactor">
    <cofactor evidence="1">
        <name>Fe(2+)</name>
        <dbReference type="ChEBI" id="CHEBI:29033"/>
    </cofactor>
</comment>
<evidence type="ECO:0000256" key="3">
    <source>
        <dbReference type="ARBA" id="ARBA00011738"/>
    </source>
</evidence>
<sequence>MTLSDTTRLLHELEPVVAENLDRHLATTKEWMPHEYIPWSQGRDFVGPDGEPWSVEQSRLTPIARTALELNLLTEDNLPSYHREIERAFGNDGPWGTWVGRWTAEEGRHGYALRDYLLVTRGVDPEQLERARMATMTAGFDSGDKPLLRVCAYVSFQELATRVSHRNTGKYTEDPIANKLMARISMDENLHMIFYRNLVTASLEISPDAMVQAIRDEIVDFQMPGAGIEGFQRKAFQMAQAGIYDPRNHLDDVVMPLLRHWGVMEMTGLGPEGERARTELAQFLATADSQAATFVEKREASAARKAARTA</sequence>
<organism evidence="11 12">
    <name type="scientific">Aquipuribacter hungaricus</name>
    <dbReference type="NCBI Taxonomy" id="545624"/>
    <lineage>
        <taxon>Bacteria</taxon>
        <taxon>Bacillati</taxon>
        <taxon>Actinomycetota</taxon>
        <taxon>Actinomycetes</taxon>
        <taxon>Micrococcales</taxon>
        <taxon>Intrasporangiaceae</taxon>
        <taxon>Aquipuribacter</taxon>
    </lineage>
</organism>
<keyword evidence="5" id="KW-0479">Metal-binding</keyword>
<dbReference type="PANTHER" id="PTHR31155">
    <property type="entry name" value="ACYL- ACYL-CARRIER-PROTEIN DESATURASE-RELATED"/>
    <property type="match status" value="1"/>
</dbReference>
<keyword evidence="10" id="KW-0275">Fatty acid biosynthesis</keyword>
<dbReference type="Gene3D" id="1.10.620.20">
    <property type="entry name" value="Ribonucleotide Reductase, subunit A"/>
    <property type="match status" value="1"/>
</dbReference>
<evidence type="ECO:0000256" key="7">
    <source>
        <dbReference type="ARBA" id="ARBA00023002"/>
    </source>
</evidence>
<evidence type="ECO:0000256" key="2">
    <source>
        <dbReference type="ARBA" id="ARBA00008749"/>
    </source>
</evidence>
<dbReference type="PANTHER" id="PTHR31155:SF9">
    <property type="entry name" value="STEAROYL-[ACYL-CARRIER-PROTEIN] 9-DESATURASE 7, CHLOROPLASTIC"/>
    <property type="match status" value="1"/>
</dbReference>
<evidence type="ECO:0000256" key="1">
    <source>
        <dbReference type="ARBA" id="ARBA00001954"/>
    </source>
</evidence>
<dbReference type="RefSeq" id="WP_340291121.1">
    <property type="nucleotide sequence ID" value="NZ_JBBEOI010000031.1"/>
</dbReference>
<keyword evidence="7" id="KW-0560">Oxidoreductase</keyword>
<evidence type="ECO:0000256" key="10">
    <source>
        <dbReference type="ARBA" id="ARBA00023160"/>
    </source>
</evidence>
<proteinExistence type="inferred from homology"/>
<comment type="similarity">
    <text evidence="2">Belongs to the fatty acid desaturase type 2 family.</text>
</comment>
<evidence type="ECO:0000256" key="8">
    <source>
        <dbReference type="ARBA" id="ARBA00023004"/>
    </source>
</evidence>
<keyword evidence="4" id="KW-0444">Lipid biosynthesis</keyword>
<keyword evidence="6" id="KW-0276">Fatty acid metabolism</keyword>
<evidence type="ECO:0000256" key="6">
    <source>
        <dbReference type="ARBA" id="ARBA00022832"/>
    </source>
</evidence>
<dbReference type="InterPro" id="IPR009078">
    <property type="entry name" value="Ferritin-like_SF"/>
</dbReference>
<dbReference type="PIRSF" id="PIRSF000346">
    <property type="entry name" value="Dlt9_acylACP_des"/>
    <property type="match status" value="1"/>
</dbReference>
<keyword evidence="8" id="KW-0408">Iron</keyword>
<evidence type="ECO:0000313" key="11">
    <source>
        <dbReference type="EMBL" id="MFC3688234.1"/>
    </source>
</evidence>
<comment type="caution">
    <text evidence="11">The sequence shown here is derived from an EMBL/GenBank/DDBJ whole genome shotgun (WGS) entry which is preliminary data.</text>
</comment>
<keyword evidence="12" id="KW-1185">Reference proteome</keyword>
<dbReference type="EMBL" id="JBHRWW010000004">
    <property type="protein sequence ID" value="MFC3688234.1"/>
    <property type="molecule type" value="Genomic_DNA"/>
</dbReference>
<evidence type="ECO:0000256" key="9">
    <source>
        <dbReference type="ARBA" id="ARBA00023098"/>
    </source>
</evidence>
<evidence type="ECO:0000313" key="12">
    <source>
        <dbReference type="Proteomes" id="UP001595685"/>
    </source>
</evidence>
<evidence type="ECO:0000256" key="4">
    <source>
        <dbReference type="ARBA" id="ARBA00022516"/>
    </source>
</evidence>
<comment type="subunit">
    <text evidence="3">Homodimer.</text>
</comment>
<dbReference type="SUPFAM" id="SSF47240">
    <property type="entry name" value="Ferritin-like"/>
    <property type="match status" value="1"/>
</dbReference>
<dbReference type="InterPro" id="IPR012348">
    <property type="entry name" value="RNR-like"/>
</dbReference>
<dbReference type="CDD" id="cd01050">
    <property type="entry name" value="Acyl_ACP_Desat"/>
    <property type="match status" value="1"/>
</dbReference>
<reference evidence="12" key="1">
    <citation type="journal article" date="2019" name="Int. J. Syst. Evol. Microbiol.">
        <title>The Global Catalogue of Microorganisms (GCM) 10K type strain sequencing project: providing services to taxonomists for standard genome sequencing and annotation.</title>
        <authorList>
            <consortium name="The Broad Institute Genomics Platform"/>
            <consortium name="The Broad Institute Genome Sequencing Center for Infectious Disease"/>
            <person name="Wu L."/>
            <person name="Ma J."/>
        </authorList>
    </citation>
    <scope>NUCLEOTIDE SEQUENCE [LARGE SCALE GENOMIC DNA]</scope>
    <source>
        <strain evidence="12">NCAIM B.02333</strain>
    </source>
</reference>
<name>A0ABV7WFS7_9MICO</name>
<evidence type="ECO:0000256" key="5">
    <source>
        <dbReference type="ARBA" id="ARBA00022723"/>
    </source>
</evidence>
<dbReference type="InterPro" id="IPR005067">
    <property type="entry name" value="Fatty_acid_desaturase-2"/>
</dbReference>
<dbReference type="Pfam" id="PF03405">
    <property type="entry name" value="FA_desaturase_2"/>
    <property type="match status" value="1"/>
</dbReference>
<keyword evidence="9" id="KW-0443">Lipid metabolism</keyword>
<gene>
    <name evidence="11" type="ORF">ACFOLH_07755</name>
</gene>